<proteinExistence type="predicted"/>
<dbReference type="Proteomes" id="UP000571084">
    <property type="component" value="Unassembled WGS sequence"/>
</dbReference>
<evidence type="ECO:0000256" key="1">
    <source>
        <dbReference type="SAM" id="Coils"/>
    </source>
</evidence>
<dbReference type="EMBL" id="JACHHQ010000001">
    <property type="protein sequence ID" value="MBB5198935.1"/>
    <property type="molecule type" value="Genomic_DNA"/>
</dbReference>
<name>A0A840RMN7_9BURK</name>
<sequence length="353" mass="39440">MGRIGILYGDVAKAADMLIAEGKNPTVDSVREELGSTGSKSTIAPLLKRWKAEHHQSVVTLDVGIPPALIDAVKVVFDNLQADVEQRIIDAQEAHQKELAEMAEVLQRQHEENAAAAEANLELSEEAARAQQVFEQLRAEQRALNLALATAQTENTGLQNRLTDRAAEIVTLHQQLGYARTQFEHYQEASTIQRTEERSGFEQRLMRMEQDLAVNRQQCSDQLLHISRQEVQLGLIPTLEQEILDMQETARAQHQQAALVTAEHANLSFKLQQLSTDRAELKNTLESTQKAFLDTRMQLAVKENATILLEKQFAQAEQKLERLLEEKSNLLQERAILQAQALASPSASPSHPA</sequence>
<evidence type="ECO:0000259" key="2">
    <source>
        <dbReference type="Pfam" id="PF11740"/>
    </source>
</evidence>
<keyword evidence="4" id="KW-1185">Reference proteome</keyword>
<organism evidence="3 4">
    <name type="scientific">Glaciimonas immobilis</name>
    <dbReference type="NCBI Taxonomy" id="728004"/>
    <lineage>
        <taxon>Bacteria</taxon>
        <taxon>Pseudomonadati</taxon>
        <taxon>Pseudomonadota</taxon>
        <taxon>Betaproteobacteria</taxon>
        <taxon>Burkholderiales</taxon>
        <taxon>Oxalobacteraceae</taxon>
        <taxon>Glaciimonas</taxon>
    </lineage>
</organism>
<dbReference type="Pfam" id="PF11740">
    <property type="entry name" value="KfrA_N"/>
    <property type="match status" value="1"/>
</dbReference>
<keyword evidence="1" id="KW-0175">Coiled coil</keyword>
<reference evidence="3 4" key="1">
    <citation type="submission" date="2020-08" db="EMBL/GenBank/DDBJ databases">
        <title>Genomic Encyclopedia of Type Strains, Phase IV (KMG-IV): sequencing the most valuable type-strain genomes for metagenomic binning, comparative biology and taxonomic classification.</title>
        <authorList>
            <person name="Goeker M."/>
        </authorList>
    </citation>
    <scope>NUCLEOTIDE SEQUENCE [LARGE SCALE GENOMIC DNA]</scope>
    <source>
        <strain evidence="3 4">DSM 23240</strain>
    </source>
</reference>
<protein>
    <submittedName>
        <fullName evidence="3">Chromosome segregation ATPase</fullName>
    </submittedName>
</protein>
<dbReference type="AlphaFoldDB" id="A0A840RMN7"/>
<evidence type="ECO:0000313" key="3">
    <source>
        <dbReference type="EMBL" id="MBB5198935.1"/>
    </source>
</evidence>
<feature type="coiled-coil region" evidence="1">
    <location>
        <begin position="89"/>
        <end position="154"/>
    </location>
</feature>
<comment type="caution">
    <text evidence="3">The sequence shown here is derived from an EMBL/GenBank/DDBJ whole genome shotgun (WGS) entry which is preliminary data.</text>
</comment>
<accession>A0A840RMN7</accession>
<dbReference type="InterPro" id="IPR021104">
    <property type="entry name" value="KfrA_DNA-bd_N"/>
</dbReference>
<feature type="coiled-coil region" evidence="1">
    <location>
        <begin position="271"/>
        <end position="340"/>
    </location>
</feature>
<gene>
    <name evidence="3" type="ORF">HNR39_000745</name>
</gene>
<feature type="domain" description="KfrA N-terminal DNA-binding" evidence="2">
    <location>
        <begin position="10"/>
        <end position="118"/>
    </location>
</feature>
<evidence type="ECO:0000313" key="4">
    <source>
        <dbReference type="Proteomes" id="UP000571084"/>
    </source>
</evidence>
<dbReference type="RefSeq" id="WP_168053224.1">
    <property type="nucleotide sequence ID" value="NZ_JAAOZT010000002.1"/>
</dbReference>